<dbReference type="PANTHER" id="PTHR11365:SF23">
    <property type="entry name" value="HYPOTHETICAL 5-OXOPROLINASE (EUROFUNG)-RELATED"/>
    <property type="match status" value="1"/>
</dbReference>
<dbReference type="InterPro" id="IPR003692">
    <property type="entry name" value="Hydantoinase_B"/>
</dbReference>
<feature type="domain" description="Hydantoinase B/oxoprolinase" evidence="1">
    <location>
        <begin position="17"/>
        <end position="274"/>
    </location>
</feature>
<dbReference type="GO" id="GO:0005829">
    <property type="term" value="C:cytosol"/>
    <property type="evidence" value="ECO:0007669"/>
    <property type="project" value="TreeGrafter"/>
</dbReference>
<name>X1TU60_9ZZZZ</name>
<dbReference type="AlphaFoldDB" id="X1TU60"/>
<evidence type="ECO:0000313" key="2">
    <source>
        <dbReference type="EMBL" id="GAI94916.1"/>
    </source>
</evidence>
<dbReference type="EMBL" id="BARW01019406">
    <property type="protein sequence ID" value="GAI94916.1"/>
    <property type="molecule type" value="Genomic_DNA"/>
</dbReference>
<gene>
    <name evidence="2" type="ORF">S12H4_32993</name>
</gene>
<feature type="non-terminal residue" evidence="2">
    <location>
        <position position="1"/>
    </location>
</feature>
<sequence length="274" mass="30604">PNSRKYTKKAPVHSPTLINNWVEAHAESTYPGDIIATNDPYQGAGHLPDIYMWYPIFNGDELVAWSVAGGHVRDVGGRTPGSCACDSREIYQEGLRFPPMKLYERGIPNQTLFDIIGTMSRTPEIVKGDIEAFRSACQIGERWLLELIRTYGWEFLNSCLNELLDYSERLARAGITKMPDGEYEFTDYLDDNGVDFDKQVPVKVKITVKDDTITCDFTGTGPQVKGAMNNPVGNARANTVTIIRYLMDPGIPRNSGSLRPVKIILPEGTMLNPR</sequence>
<dbReference type="PANTHER" id="PTHR11365">
    <property type="entry name" value="5-OXOPROLINASE RELATED"/>
    <property type="match status" value="1"/>
</dbReference>
<organism evidence="2">
    <name type="scientific">marine sediment metagenome</name>
    <dbReference type="NCBI Taxonomy" id="412755"/>
    <lineage>
        <taxon>unclassified sequences</taxon>
        <taxon>metagenomes</taxon>
        <taxon>ecological metagenomes</taxon>
    </lineage>
</organism>
<proteinExistence type="predicted"/>
<feature type="non-terminal residue" evidence="2">
    <location>
        <position position="274"/>
    </location>
</feature>
<comment type="caution">
    <text evidence="2">The sequence shown here is derived from an EMBL/GenBank/DDBJ whole genome shotgun (WGS) entry which is preliminary data.</text>
</comment>
<evidence type="ECO:0000259" key="1">
    <source>
        <dbReference type="Pfam" id="PF02538"/>
    </source>
</evidence>
<reference evidence="2" key="1">
    <citation type="journal article" date="2014" name="Front. Microbiol.">
        <title>High frequency of phylogenetically diverse reductive dehalogenase-homologous genes in deep subseafloor sedimentary metagenomes.</title>
        <authorList>
            <person name="Kawai M."/>
            <person name="Futagami T."/>
            <person name="Toyoda A."/>
            <person name="Takaki Y."/>
            <person name="Nishi S."/>
            <person name="Hori S."/>
            <person name="Arai W."/>
            <person name="Tsubouchi T."/>
            <person name="Morono Y."/>
            <person name="Uchiyama I."/>
            <person name="Ito T."/>
            <person name="Fujiyama A."/>
            <person name="Inagaki F."/>
            <person name="Takami H."/>
        </authorList>
    </citation>
    <scope>NUCLEOTIDE SEQUENCE</scope>
    <source>
        <strain evidence="2">Expedition CK06-06</strain>
    </source>
</reference>
<dbReference type="Pfam" id="PF02538">
    <property type="entry name" value="Hydantoinase_B"/>
    <property type="match status" value="1"/>
</dbReference>
<protein>
    <recommendedName>
        <fullName evidence="1">Hydantoinase B/oxoprolinase domain-containing protein</fullName>
    </recommendedName>
</protein>
<dbReference type="GO" id="GO:0017168">
    <property type="term" value="F:5-oxoprolinase (ATP-hydrolyzing) activity"/>
    <property type="evidence" value="ECO:0007669"/>
    <property type="project" value="TreeGrafter"/>
</dbReference>
<accession>X1TU60</accession>
<dbReference type="GO" id="GO:0006749">
    <property type="term" value="P:glutathione metabolic process"/>
    <property type="evidence" value="ECO:0007669"/>
    <property type="project" value="TreeGrafter"/>
</dbReference>
<dbReference type="InterPro" id="IPR045079">
    <property type="entry name" value="Oxoprolinase-like"/>
</dbReference>